<dbReference type="STRING" id="92696.A0A4R0RPT8"/>
<evidence type="ECO:0000256" key="2">
    <source>
        <dbReference type="ARBA" id="ARBA00022741"/>
    </source>
</evidence>
<dbReference type="InterPro" id="IPR011009">
    <property type="entry name" value="Kinase-like_dom_sf"/>
</dbReference>
<reference evidence="6 7" key="1">
    <citation type="submission" date="2018-11" db="EMBL/GenBank/DDBJ databases">
        <title>Genome assembly of Steccherinum ochraceum LE-BIN_3174, the white-rot fungus of the Steccherinaceae family (The Residual Polyporoid clade, Polyporales, Basidiomycota).</title>
        <authorList>
            <person name="Fedorova T.V."/>
            <person name="Glazunova O.A."/>
            <person name="Landesman E.O."/>
            <person name="Moiseenko K.V."/>
            <person name="Psurtseva N.V."/>
            <person name="Savinova O.S."/>
            <person name="Shakhova N.V."/>
            <person name="Tyazhelova T.V."/>
            <person name="Vasina D.V."/>
        </authorList>
    </citation>
    <scope>NUCLEOTIDE SEQUENCE [LARGE SCALE GENOMIC DNA]</scope>
    <source>
        <strain evidence="6 7">LE-BIN_3174</strain>
    </source>
</reference>
<comment type="caution">
    <text evidence="6">The sequence shown here is derived from an EMBL/GenBank/DDBJ whole genome shotgun (WGS) entry which is preliminary data.</text>
</comment>
<feature type="domain" description="Protein kinase" evidence="5">
    <location>
        <begin position="93"/>
        <end position="372"/>
    </location>
</feature>
<dbReference type="PANTHER" id="PTHR44329">
    <property type="entry name" value="SERINE/THREONINE-PROTEIN KINASE TNNI3K-RELATED"/>
    <property type="match status" value="1"/>
</dbReference>
<proteinExistence type="predicted"/>
<dbReference type="Proteomes" id="UP000292702">
    <property type="component" value="Unassembled WGS sequence"/>
</dbReference>
<evidence type="ECO:0000256" key="3">
    <source>
        <dbReference type="ARBA" id="ARBA00022777"/>
    </source>
</evidence>
<dbReference type="Gene3D" id="1.10.510.10">
    <property type="entry name" value="Transferase(Phosphotransferase) domain 1"/>
    <property type="match status" value="1"/>
</dbReference>
<name>A0A4R0RPT8_9APHY</name>
<keyword evidence="4" id="KW-0067">ATP-binding</keyword>
<keyword evidence="7" id="KW-1185">Reference proteome</keyword>
<keyword evidence="2" id="KW-0547">Nucleotide-binding</keyword>
<evidence type="ECO:0000259" key="5">
    <source>
        <dbReference type="PROSITE" id="PS50011"/>
    </source>
</evidence>
<dbReference type="GO" id="GO:0005524">
    <property type="term" value="F:ATP binding"/>
    <property type="evidence" value="ECO:0007669"/>
    <property type="project" value="UniProtKB-KW"/>
</dbReference>
<keyword evidence="1" id="KW-0808">Transferase</keyword>
<dbReference type="AlphaFoldDB" id="A0A4R0RPT8"/>
<dbReference type="InterPro" id="IPR000719">
    <property type="entry name" value="Prot_kinase_dom"/>
</dbReference>
<sequence length="375" mass="41611">MDPERKQNIDSGGLLRGAIPAAKESQISIANISSKNAQDTIDAAWLKLDIPTPLIHDGSDAQTQAAHLRKLCRDVSVKYQMLPSTFYLTGVVCVNREPSETTRYVDIYEGKYQGASVVLKRPRILDDFSGDEDKKPVFCCESILWSKLSHRHVLPLLGVSMEALPDIVCAVLPKLGSENLRQRLMSREPDKQLTEVNYEQYVNRWLHETAQGLAYLHHQGVVHGDLHGGNLLIDDADSVRISDFGIAIMSTAIMDEYGSGHAATAYQYMAPELLDPELFESCTRFPSTASDIYAFACTAIELYTGKVPFSSRRDTLYAVSKRVGRGERPPRPCTPFGAPMGDALWELVEKSWAHQPKTRLTAAQVAQGMETIARS</sequence>
<gene>
    <name evidence="6" type="ORF">EIP91_002107</name>
</gene>
<organism evidence="6 7">
    <name type="scientific">Steccherinum ochraceum</name>
    <dbReference type="NCBI Taxonomy" id="92696"/>
    <lineage>
        <taxon>Eukaryota</taxon>
        <taxon>Fungi</taxon>
        <taxon>Dikarya</taxon>
        <taxon>Basidiomycota</taxon>
        <taxon>Agaricomycotina</taxon>
        <taxon>Agaricomycetes</taxon>
        <taxon>Polyporales</taxon>
        <taxon>Steccherinaceae</taxon>
        <taxon>Steccherinum</taxon>
    </lineage>
</organism>
<keyword evidence="3" id="KW-0418">Kinase</keyword>
<accession>A0A4R0RPT8</accession>
<dbReference type="InterPro" id="IPR001245">
    <property type="entry name" value="Ser-Thr/Tyr_kinase_cat_dom"/>
</dbReference>
<dbReference type="PANTHER" id="PTHR44329:SF288">
    <property type="entry name" value="MITOGEN-ACTIVATED PROTEIN KINASE KINASE KINASE 20"/>
    <property type="match status" value="1"/>
</dbReference>
<dbReference type="OrthoDB" id="346907at2759"/>
<dbReference type="Pfam" id="PF07714">
    <property type="entry name" value="PK_Tyr_Ser-Thr"/>
    <property type="match status" value="1"/>
</dbReference>
<protein>
    <recommendedName>
        <fullName evidence="5">Protein kinase domain-containing protein</fullName>
    </recommendedName>
</protein>
<dbReference type="GO" id="GO:0004674">
    <property type="term" value="F:protein serine/threonine kinase activity"/>
    <property type="evidence" value="ECO:0007669"/>
    <property type="project" value="TreeGrafter"/>
</dbReference>
<evidence type="ECO:0000256" key="1">
    <source>
        <dbReference type="ARBA" id="ARBA00022679"/>
    </source>
</evidence>
<dbReference type="InterPro" id="IPR051681">
    <property type="entry name" value="Ser/Thr_Kinases-Pseudokinases"/>
</dbReference>
<dbReference type="SUPFAM" id="SSF56112">
    <property type="entry name" value="Protein kinase-like (PK-like)"/>
    <property type="match status" value="1"/>
</dbReference>
<evidence type="ECO:0000313" key="6">
    <source>
        <dbReference type="EMBL" id="TCD70731.1"/>
    </source>
</evidence>
<evidence type="ECO:0000313" key="7">
    <source>
        <dbReference type="Proteomes" id="UP000292702"/>
    </source>
</evidence>
<dbReference type="EMBL" id="RWJN01000016">
    <property type="protein sequence ID" value="TCD70731.1"/>
    <property type="molecule type" value="Genomic_DNA"/>
</dbReference>
<dbReference type="PROSITE" id="PS50011">
    <property type="entry name" value="PROTEIN_KINASE_DOM"/>
    <property type="match status" value="1"/>
</dbReference>
<evidence type="ECO:0000256" key="4">
    <source>
        <dbReference type="ARBA" id="ARBA00022840"/>
    </source>
</evidence>